<dbReference type="GO" id="GO:0046872">
    <property type="term" value="F:metal ion binding"/>
    <property type="evidence" value="ECO:0007669"/>
    <property type="project" value="UniProtKB-KW"/>
</dbReference>
<organism evidence="12 13">
    <name type="scientific">Lactonifactor longoviformis DSM 17459</name>
    <dbReference type="NCBI Taxonomy" id="1122155"/>
    <lineage>
        <taxon>Bacteria</taxon>
        <taxon>Bacillati</taxon>
        <taxon>Bacillota</taxon>
        <taxon>Clostridia</taxon>
        <taxon>Eubacteriales</taxon>
        <taxon>Clostridiaceae</taxon>
        <taxon>Lactonifactor</taxon>
    </lineage>
</organism>
<accession>A0A1M4VLL6</accession>
<dbReference type="InterPro" id="IPR036188">
    <property type="entry name" value="FAD/NAD-bd_sf"/>
</dbReference>
<keyword evidence="5" id="KW-0288">FMN</keyword>
<dbReference type="Gene3D" id="3.20.20.70">
    <property type="entry name" value="Aldolase class I"/>
    <property type="match status" value="1"/>
</dbReference>
<dbReference type="STRING" id="1122155.SAMN02745158_01291"/>
<dbReference type="AlphaFoldDB" id="A0A1M4VLL6"/>
<dbReference type="Gene3D" id="3.40.50.720">
    <property type="entry name" value="NAD(P)-binding Rossmann-like Domain"/>
    <property type="match status" value="1"/>
</dbReference>
<dbReference type="InterPro" id="IPR051793">
    <property type="entry name" value="NADH:flavin_oxidoreductase"/>
</dbReference>
<evidence type="ECO:0000256" key="4">
    <source>
        <dbReference type="ARBA" id="ARBA00022630"/>
    </source>
</evidence>
<dbReference type="PRINTS" id="PR00368">
    <property type="entry name" value="FADPNR"/>
</dbReference>
<feature type="domain" description="FAD/NAD(P)-binding" evidence="11">
    <location>
        <begin position="469"/>
        <end position="610"/>
    </location>
</feature>
<reference evidence="12 13" key="1">
    <citation type="submission" date="2016-11" db="EMBL/GenBank/DDBJ databases">
        <authorList>
            <person name="Jaros S."/>
            <person name="Januszkiewicz K."/>
            <person name="Wedrychowicz H."/>
        </authorList>
    </citation>
    <scope>NUCLEOTIDE SEQUENCE [LARGE SCALE GENOMIC DNA]</scope>
    <source>
        <strain evidence="12 13">DSM 17459</strain>
    </source>
</reference>
<evidence type="ECO:0000256" key="1">
    <source>
        <dbReference type="ARBA" id="ARBA00001917"/>
    </source>
</evidence>
<keyword evidence="9" id="KW-0411">Iron-sulfur</keyword>
<evidence type="ECO:0000256" key="6">
    <source>
        <dbReference type="ARBA" id="ARBA00022723"/>
    </source>
</evidence>
<evidence type="ECO:0000256" key="3">
    <source>
        <dbReference type="ARBA" id="ARBA00011048"/>
    </source>
</evidence>
<dbReference type="PANTHER" id="PTHR42917:SF2">
    <property type="entry name" value="2,4-DIENOYL-COA REDUCTASE [(2E)-ENOYL-COA-PRODUCING]"/>
    <property type="match status" value="1"/>
</dbReference>
<dbReference type="PRINTS" id="PR00469">
    <property type="entry name" value="PNDRDTASEII"/>
</dbReference>
<evidence type="ECO:0000313" key="13">
    <source>
        <dbReference type="Proteomes" id="UP000184245"/>
    </source>
</evidence>
<dbReference type="CDD" id="cd02803">
    <property type="entry name" value="OYE_like_FMN_family"/>
    <property type="match status" value="1"/>
</dbReference>
<evidence type="ECO:0000259" key="11">
    <source>
        <dbReference type="Pfam" id="PF07992"/>
    </source>
</evidence>
<dbReference type="Gene3D" id="3.50.50.60">
    <property type="entry name" value="FAD/NAD(P)-binding domain"/>
    <property type="match status" value="1"/>
</dbReference>
<evidence type="ECO:0000256" key="9">
    <source>
        <dbReference type="ARBA" id="ARBA00023014"/>
    </source>
</evidence>
<keyword evidence="6" id="KW-0479">Metal-binding</keyword>
<evidence type="ECO:0000313" key="12">
    <source>
        <dbReference type="EMBL" id="SHE69914.1"/>
    </source>
</evidence>
<dbReference type="InterPro" id="IPR023753">
    <property type="entry name" value="FAD/NAD-binding_dom"/>
</dbReference>
<evidence type="ECO:0000256" key="2">
    <source>
        <dbReference type="ARBA" id="ARBA00001966"/>
    </source>
</evidence>
<comment type="cofactor">
    <cofactor evidence="2">
        <name>[4Fe-4S] cluster</name>
        <dbReference type="ChEBI" id="CHEBI:49883"/>
    </cofactor>
</comment>
<dbReference type="GO" id="GO:0010181">
    <property type="term" value="F:FMN binding"/>
    <property type="evidence" value="ECO:0007669"/>
    <property type="project" value="InterPro"/>
</dbReference>
<proteinExistence type="inferred from homology"/>
<comment type="similarity">
    <text evidence="3">In the N-terminal section; belongs to the NADH:flavin oxidoreductase/NADH oxidase family.</text>
</comment>
<protein>
    <submittedName>
        <fullName evidence="12">2,4-dienoyl-CoA reductase</fullName>
    </submittedName>
</protein>
<keyword evidence="4" id="KW-0285">Flavoprotein</keyword>
<sequence length="646" mass="70378">MNYNYNKLLQPIKINGMRLRNRIMMSGMGTFTPMVDGTDSEEGIRYYEERAKGGAGLIMTGAMFLNEKTAQGGPTLALHSTRAIPKATVLTERIHRWGGRICLQLSCGTGRNGMPDIGERVPISASANPSFYNPDMICRPLETEEIKDIMKDFSVAAQFALNAGFDAVEVHGHAGYLVDQFISPQWNERTDEYGGSWENRVRFATEIVDSIRKVVGPCFPILFRISLDHMYKGGRTLEDSMPIIRLLEQAGVDAIDIDSGCYETMDYIFPTCYTGEACMAYVCEEARKHVSIPIINAGNHSMETAVKLLESGNADIISFGRQLIADPHFPNKLKAGHREDIRPCLICNEECIGRIFGRLTQLSCTVNIQACMEGSLEITPLPSPRKVAVIGAGPGGLEAARVAALRGCDVTIYEASDRIGGTFRAIASAPFKKRIRDLMEWYGIQLEKLGVKIQFNTKVSPQDPCLAVADEIFAATGSVPFVPCISGMDDKKVIDVTQAHIQGIEEEHVVVCGGGLSGCDTALELAMEGKKVTIVEMMDACARDVMMINKLSLDRLLAEYKVTILTNTKVSGVTEEGVAVETAGGDKKVLPADRVITAFGQKPNSSVAEAIAEKYPLKTTLIGDCLKAGKAGKAIREGFYAAMALQ</sequence>
<keyword evidence="8" id="KW-0408">Iron</keyword>
<dbReference type="Pfam" id="PF00724">
    <property type="entry name" value="Oxidored_FMN"/>
    <property type="match status" value="1"/>
</dbReference>
<dbReference type="Pfam" id="PF07992">
    <property type="entry name" value="Pyr_redox_2"/>
    <property type="match status" value="2"/>
</dbReference>
<feature type="domain" description="FAD/NAD(P)-binding" evidence="11">
    <location>
        <begin position="382"/>
        <end position="459"/>
    </location>
</feature>
<gene>
    <name evidence="12" type="ORF">SAMN02745158_01291</name>
</gene>
<evidence type="ECO:0000256" key="5">
    <source>
        <dbReference type="ARBA" id="ARBA00022643"/>
    </source>
</evidence>
<dbReference type="SUPFAM" id="SSF51395">
    <property type="entry name" value="FMN-linked oxidoreductases"/>
    <property type="match status" value="1"/>
</dbReference>
<name>A0A1M4VLL6_9CLOT</name>
<evidence type="ECO:0000256" key="7">
    <source>
        <dbReference type="ARBA" id="ARBA00023002"/>
    </source>
</evidence>
<dbReference type="Proteomes" id="UP000184245">
    <property type="component" value="Unassembled WGS sequence"/>
</dbReference>
<dbReference type="GO" id="GO:0051536">
    <property type="term" value="F:iron-sulfur cluster binding"/>
    <property type="evidence" value="ECO:0007669"/>
    <property type="project" value="UniProtKB-KW"/>
</dbReference>
<dbReference type="OrthoDB" id="9772736at2"/>
<dbReference type="PANTHER" id="PTHR42917">
    <property type="entry name" value="2,4-DIENOYL-COA REDUCTASE"/>
    <property type="match status" value="1"/>
</dbReference>
<dbReference type="InterPro" id="IPR013785">
    <property type="entry name" value="Aldolase_TIM"/>
</dbReference>
<feature type="domain" description="NADH:flavin oxidoreductase/NADH oxidase N-terminal" evidence="10">
    <location>
        <begin position="7"/>
        <end position="337"/>
    </location>
</feature>
<keyword evidence="13" id="KW-1185">Reference proteome</keyword>
<dbReference type="GO" id="GO:0016491">
    <property type="term" value="F:oxidoreductase activity"/>
    <property type="evidence" value="ECO:0007669"/>
    <property type="project" value="UniProtKB-KW"/>
</dbReference>
<keyword evidence="7" id="KW-0560">Oxidoreductase</keyword>
<evidence type="ECO:0000256" key="8">
    <source>
        <dbReference type="ARBA" id="ARBA00023004"/>
    </source>
</evidence>
<dbReference type="InterPro" id="IPR001155">
    <property type="entry name" value="OxRdtase_FMN_N"/>
</dbReference>
<dbReference type="SUPFAM" id="SSF51905">
    <property type="entry name" value="FAD/NAD(P)-binding domain"/>
    <property type="match status" value="1"/>
</dbReference>
<comment type="cofactor">
    <cofactor evidence="1">
        <name>FMN</name>
        <dbReference type="ChEBI" id="CHEBI:58210"/>
    </cofactor>
</comment>
<dbReference type="RefSeq" id="WP_072850070.1">
    <property type="nucleotide sequence ID" value="NZ_FQVI01000004.1"/>
</dbReference>
<evidence type="ECO:0000259" key="10">
    <source>
        <dbReference type="Pfam" id="PF00724"/>
    </source>
</evidence>
<dbReference type="EMBL" id="FQVI01000004">
    <property type="protein sequence ID" value="SHE69914.1"/>
    <property type="molecule type" value="Genomic_DNA"/>
</dbReference>